<evidence type="ECO:0000313" key="17">
    <source>
        <dbReference type="Proteomes" id="UP000272908"/>
    </source>
</evidence>
<keyword evidence="5 13" id="KW-0375">Hydrogen ion transport</keyword>
<dbReference type="EMBL" id="UIHC01000011">
    <property type="protein sequence ID" value="SUZ31756.1"/>
    <property type="molecule type" value="Genomic_DNA"/>
</dbReference>
<keyword evidence="15" id="KW-0175">Coiled coil</keyword>
<dbReference type="CDD" id="cd06503">
    <property type="entry name" value="ATP-synt_Fo_b"/>
    <property type="match status" value="1"/>
</dbReference>
<dbReference type="AlphaFoldDB" id="A0A3B0MVB3"/>
<dbReference type="GO" id="GO:0045259">
    <property type="term" value="C:proton-transporting ATP synthase complex"/>
    <property type="evidence" value="ECO:0007669"/>
    <property type="project" value="UniProtKB-KW"/>
</dbReference>
<dbReference type="HAMAP" id="MF_01398">
    <property type="entry name" value="ATP_synth_b_bprime"/>
    <property type="match status" value="1"/>
</dbReference>
<dbReference type="OrthoDB" id="9805716at2"/>
<dbReference type="InterPro" id="IPR002146">
    <property type="entry name" value="ATP_synth_b/b'su_bac/chlpt"/>
</dbReference>
<evidence type="ECO:0000256" key="9">
    <source>
        <dbReference type="ARBA" id="ARBA00023310"/>
    </source>
</evidence>
<name>A0A3B0MVB3_9RHOB</name>
<evidence type="ECO:0000313" key="16">
    <source>
        <dbReference type="EMBL" id="SUZ31756.1"/>
    </source>
</evidence>
<sequence length="172" mass="18343">MAESAASGPGMPQLDVTTFSNQIFWLIVALIVLYFIMSRVALPRVASVLADRRGAITADIAAAEEYKQKAHEAEEAFKQAEADARAEAQRIVEAAKAEMQESLNAQIAKADAEISAKSAESEKRIREITANAVSMVSDVSNDVTADILAVFDVKADSKSVASAVKDQLKGDA</sequence>
<evidence type="ECO:0000256" key="13">
    <source>
        <dbReference type="HAMAP-Rule" id="MF_01398"/>
    </source>
</evidence>
<comment type="subcellular location">
    <subcellularLocation>
        <location evidence="13">Cell membrane</location>
        <topology evidence="13">Single-pass membrane protein</topology>
    </subcellularLocation>
    <subcellularLocation>
        <location evidence="12">Endomembrane system</location>
        <topology evidence="12">Single-pass membrane protein</topology>
    </subcellularLocation>
</comment>
<protein>
    <recommendedName>
        <fullName evidence="13">ATP synthase subunit b</fullName>
    </recommendedName>
    <alternativeName>
        <fullName evidence="13">ATP synthase F(0) sector subunit b</fullName>
    </alternativeName>
    <alternativeName>
        <fullName evidence="13">ATPase subunit I</fullName>
    </alternativeName>
    <alternativeName>
        <fullName evidence="13">F-type ATPase subunit b</fullName>
        <shortName evidence="13">F-ATPase subunit b</shortName>
    </alternativeName>
</protein>
<feature type="coiled-coil region" evidence="15">
    <location>
        <begin position="63"/>
        <end position="120"/>
    </location>
</feature>
<keyword evidence="2 13" id="KW-0813">Transport</keyword>
<keyword evidence="4 13" id="KW-0812">Transmembrane</keyword>
<evidence type="ECO:0000256" key="4">
    <source>
        <dbReference type="ARBA" id="ARBA00022692"/>
    </source>
</evidence>
<evidence type="ECO:0000256" key="5">
    <source>
        <dbReference type="ARBA" id="ARBA00022781"/>
    </source>
</evidence>
<comment type="subunit">
    <text evidence="13">F-type ATPases have 2 components, F(1) - the catalytic core - and F(0) - the membrane proton channel. F(1) has five subunits: alpha(3), beta(3), gamma(1), delta(1), epsilon(1). F(0) has three main subunits: a(1), b(2) and c(10-14). The alpha and beta chains form an alternating ring which encloses part of the gamma chain. F(1) is attached to F(0) by a central stalk formed by the gamma and epsilon chains, while a peripheral stalk is formed by the delta and b chains.</text>
</comment>
<accession>A0A3B0MVB3</accession>
<comment type="similarity">
    <text evidence="1 13 14">Belongs to the ATPase B chain family.</text>
</comment>
<evidence type="ECO:0000256" key="7">
    <source>
        <dbReference type="ARBA" id="ARBA00023065"/>
    </source>
</evidence>
<evidence type="ECO:0000256" key="11">
    <source>
        <dbReference type="ARBA" id="ARBA00025614"/>
    </source>
</evidence>
<keyword evidence="13" id="KW-1003">Cell membrane</keyword>
<evidence type="ECO:0000256" key="6">
    <source>
        <dbReference type="ARBA" id="ARBA00022989"/>
    </source>
</evidence>
<dbReference type="RefSeq" id="WP_121094179.1">
    <property type="nucleotide sequence ID" value="NZ_UIHC01000011.1"/>
</dbReference>
<dbReference type="GO" id="GO:0012505">
    <property type="term" value="C:endomembrane system"/>
    <property type="evidence" value="ECO:0007669"/>
    <property type="project" value="UniProtKB-SubCell"/>
</dbReference>
<evidence type="ECO:0000256" key="3">
    <source>
        <dbReference type="ARBA" id="ARBA00022547"/>
    </source>
</evidence>
<dbReference type="NCBIfam" id="NF009988">
    <property type="entry name" value="PRK13454.1"/>
    <property type="match status" value="1"/>
</dbReference>
<evidence type="ECO:0000256" key="1">
    <source>
        <dbReference type="ARBA" id="ARBA00005513"/>
    </source>
</evidence>
<dbReference type="GO" id="GO:0005886">
    <property type="term" value="C:plasma membrane"/>
    <property type="evidence" value="ECO:0007669"/>
    <property type="project" value="UniProtKB-SubCell"/>
</dbReference>
<gene>
    <name evidence="16" type="primary">atpG_2</name>
    <name evidence="13" type="synonym">atpF</name>
    <name evidence="16" type="ORF">ROE7235_01506</name>
</gene>
<keyword evidence="6 13" id="KW-1133">Transmembrane helix</keyword>
<organism evidence="16 17">
    <name type="scientific">Roseinatronobacter ekhonensis</name>
    <dbReference type="NCBI Taxonomy" id="254356"/>
    <lineage>
        <taxon>Bacteria</taxon>
        <taxon>Pseudomonadati</taxon>
        <taxon>Pseudomonadota</taxon>
        <taxon>Alphaproteobacteria</taxon>
        <taxon>Rhodobacterales</taxon>
        <taxon>Paracoccaceae</taxon>
        <taxon>Roseinatronobacter</taxon>
    </lineage>
</organism>
<dbReference type="PANTHER" id="PTHR33445">
    <property type="entry name" value="ATP SYNTHASE SUBUNIT B', CHLOROPLASTIC"/>
    <property type="match status" value="1"/>
</dbReference>
<dbReference type="GO" id="GO:0046961">
    <property type="term" value="F:proton-transporting ATPase activity, rotational mechanism"/>
    <property type="evidence" value="ECO:0007669"/>
    <property type="project" value="TreeGrafter"/>
</dbReference>
<keyword evidence="7 13" id="KW-0406">Ion transport</keyword>
<dbReference type="GO" id="GO:0046933">
    <property type="term" value="F:proton-transporting ATP synthase activity, rotational mechanism"/>
    <property type="evidence" value="ECO:0007669"/>
    <property type="project" value="UniProtKB-UniRule"/>
</dbReference>
<dbReference type="Pfam" id="PF00430">
    <property type="entry name" value="ATP-synt_B"/>
    <property type="match status" value="1"/>
</dbReference>
<dbReference type="Proteomes" id="UP000272908">
    <property type="component" value="Unassembled WGS sequence"/>
</dbReference>
<keyword evidence="17" id="KW-1185">Reference proteome</keyword>
<proteinExistence type="inferred from homology"/>
<evidence type="ECO:0000256" key="10">
    <source>
        <dbReference type="ARBA" id="ARBA00025198"/>
    </source>
</evidence>
<evidence type="ECO:0000256" key="15">
    <source>
        <dbReference type="SAM" id="Coils"/>
    </source>
</evidence>
<evidence type="ECO:0000256" key="14">
    <source>
        <dbReference type="RuleBase" id="RU003848"/>
    </source>
</evidence>
<reference evidence="17" key="1">
    <citation type="submission" date="2018-08" db="EMBL/GenBank/DDBJ databases">
        <authorList>
            <person name="Rodrigo-Torres L."/>
            <person name="Arahal R. D."/>
            <person name="Lucena T."/>
        </authorList>
    </citation>
    <scope>NUCLEOTIDE SEQUENCE [LARGE SCALE GENOMIC DNA]</scope>
    <source>
        <strain evidence="17">CECT 7235</strain>
    </source>
</reference>
<keyword evidence="9 13" id="KW-0066">ATP synthesis</keyword>
<evidence type="ECO:0000256" key="12">
    <source>
        <dbReference type="ARBA" id="ARBA00037847"/>
    </source>
</evidence>
<evidence type="ECO:0000256" key="2">
    <source>
        <dbReference type="ARBA" id="ARBA00022448"/>
    </source>
</evidence>
<feature type="transmembrane region" description="Helical" evidence="13">
    <location>
        <begin position="23"/>
        <end position="42"/>
    </location>
</feature>
<comment type="function">
    <text evidence="11">Component of the F(0) channel, it forms part of the peripheral stalk, linking F(1) to F(0). The b'-subunit is a diverged and duplicated form of b found in plants and photosynthetic bacteria.</text>
</comment>
<dbReference type="PANTHER" id="PTHR33445:SF1">
    <property type="entry name" value="ATP SYNTHASE SUBUNIT B"/>
    <property type="match status" value="1"/>
</dbReference>
<keyword evidence="8 13" id="KW-0472">Membrane</keyword>
<keyword evidence="3 13" id="KW-0138">CF(0)</keyword>
<evidence type="ECO:0000256" key="8">
    <source>
        <dbReference type="ARBA" id="ARBA00023136"/>
    </source>
</evidence>
<dbReference type="InterPro" id="IPR050059">
    <property type="entry name" value="ATP_synthase_B_chain"/>
</dbReference>
<comment type="function">
    <text evidence="10 13">F(1)F(0) ATP synthase produces ATP from ADP in the presence of a proton or sodium gradient. F-type ATPases consist of two structural domains, F(1) containing the extramembraneous catalytic core and F(0) containing the membrane proton channel, linked together by a central stalk and a peripheral stalk. During catalysis, ATP synthesis in the catalytic domain of F(1) is coupled via a rotary mechanism of the central stalk subunits to proton translocation.</text>
</comment>